<dbReference type="RefSeq" id="WP_154564619.1">
    <property type="nucleotide sequence ID" value="NZ_VUMG01000004.1"/>
</dbReference>
<organism evidence="1 2">
    <name type="scientific">Cutibacterium porci</name>
    <dbReference type="NCBI Taxonomy" id="2605781"/>
    <lineage>
        <taxon>Bacteria</taxon>
        <taxon>Bacillati</taxon>
        <taxon>Actinomycetota</taxon>
        <taxon>Actinomycetes</taxon>
        <taxon>Propionibacteriales</taxon>
        <taxon>Propionibacteriaceae</taxon>
        <taxon>Cutibacterium</taxon>
    </lineage>
</organism>
<accession>A0A7K0J9C1</accession>
<dbReference type="Proteomes" id="UP000466104">
    <property type="component" value="Unassembled WGS sequence"/>
</dbReference>
<evidence type="ECO:0008006" key="3">
    <source>
        <dbReference type="Google" id="ProtNLM"/>
    </source>
</evidence>
<comment type="caution">
    <text evidence="1">The sequence shown here is derived from an EMBL/GenBank/DDBJ whole genome shotgun (WGS) entry which is preliminary data.</text>
</comment>
<gene>
    <name evidence="1" type="ORF">FYJ43_10625</name>
</gene>
<dbReference type="SUPFAM" id="SSF51445">
    <property type="entry name" value="(Trans)glycosidases"/>
    <property type="match status" value="1"/>
</dbReference>
<sequence length="390" mass="43810">MKVGVNYAPSQGWFHSWLDLDLDAIRRDFEVIAQLGLDHVRLFPLWPLLQPNRGLVRPRALDDVTSVVRAAGEFDLDVTVDALNGHLSSYDFLPAWVITWHESNLFTDPLVKSGQRDLIGQLAQRLREEPNVTGITVGNEFPQYAALAPGHVHPTRSACTIDEAQTWLQTMQDAMTEQWPEGRFWFGFDDDLWFVDDHPFIPRHAVIQGSATTVHSWVFSQVGPRFGNGHSALTWFPRYLLELARAWSPDPQRPLWLQEVGAPRTHVCDAEAAEFMTTTMASLASTPGLEAVTWWCSHDVSRDLLDFPELEYSLGLFTTDGTPKPEAHALAQVIPDLHAAQPQHQSDELTFSASWETGEGRSVCSPMGDLFAQWVDQAEHTGTAPRLQRV</sequence>
<name>A0A7K0J9C1_9ACTN</name>
<proteinExistence type="predicted"/>
<protein>
    <recommendedName>
        <fullName evidence="3">Glycosyl hydrolase</fullName>
    </recommendedName>
</protein>
<evidence type="ECO:0000313" key="2">
    <source>
        <dbReference type="Proteomes" id="UP000466104"/>
    </source>
</evidence>
<evidence type="ECO:0000313" key="1">
    <source>
        <dbReference type="EMBL" id="MSS46460.1"/>
    </source>
</evidence>
<reference evidence="1 2" key="1">
    <citation type="submission" date="2019-08" db="EMBL/GenBank/DDBJ databases">
        <title>In-depth cultivation of the pig gut microbiome towards novel bacterial diversity and tailored functional studies.</title>
        <authorList>
            <person name="Wylensek D."/>
            <person name="Hitch T.C.A."/>
            <person name="Clavel T."/>
        </authorList>
    </citation>
    <scope>NUCLEOTIDE SEQUENCE [LARGE SCALE GENOMIC DNA]</scope>
    <source>
        <strain evidence="1 2">WCA-380-WT-3A</strain>
    </source>
</reference>
<dbReference type="InterPro" id="IPR017853">
    <property type="entry name" value="GH"/>
</dbReference>
<dbReference type="AlphaFoldDB" id="A0A7K0J9C1"/>
<dbReference type="Gene3D" id="3.20.20.80">
    <property type="entry name" value="Glycosidases"/>
    <property type="match status" value="2"/>
</dbReference>
<keyword evidence="2" id="KW-1185">Reference proteome</keyword>
<dbReference type="EMBL" id="VUMG01000004">
    <property type="protein sequence ID" value="MSS46460.1"/>
    <property type="molecule type" value="Genomic_DNA"/>
</dbReference>